<evidence type="ECO:0000313" key="2">
    <source>
        <dbReference type="Proteomes" id="UP000694562"/>
    </source>
</evidence>
<evidence type="ECO:0000313" key="1">
    <source>
        <dbReference type="Ensembl" id="ENSFTIP00000004569.1"/>
    </source>
</evidence>
<dbReference type="Proteomes" id="UP000694562">
    <property type="component" value="Unplaced"/>
</dbReference>
<keyword evidence="2" id="KW-1185">Reference proteome</keyword>
<dbReference type="OrthoDB" id="5826189at2759"/>
<reference evidence="1" key="2">
    <citation type="submission" date="2025-09" db="UniProtKB">
        <authorList>
            <consortium name="Ensembl"/>
        </authorList>
    </citation>
    <scope>IDENTIFICATION</scope>
</reference>
<reference evidence="1" key="1">
    <citation type="submission" date="2025-08" db="UniProtKB">
        <authorList>
            <consortium name="Ensembl"/>
        </authorList>
    </citation>
    <scope>IDENTIFICATION</scope>
</reference>
<sequence>APWGLPAPRLGICLPHAPFADAGKFLLLSVPWVTCDFSASSSRIPAGAFLMVLQKFAGETLQERRNRERTALLRSNRRRHPGRTGDGGRKRIWELLNHPQISVASSYKVF</sequence>
<dbReference type="Ensembl" id="ENSFTIT00000004789.1">
    <property type="protein sequence ID" value="ENSFTIP00000004569.1"/>
    <property type="gene ID" value="ENSFTIG00000003156.1"/>
</dbReference>
<accession>A0A8C4TWG2</accession>
<organism evidence="1 2">
    <name type="scientific">Falco tinnunculus</name>
    <name type="common">Common kestrel</name>
    <dbReference type="NCBI Taxonomy" id="100819"/>
    <lineage>
        <taxon>Eukaryota</taxon>
        <taxon>Metazoa</taxon>
        <taxon>Chordata</taxon>
        <taxon>Craniata</taxon>
        <taxon>Vertebrata</taxon>
        <taxon>Euteleostomi</taxon>
        <taxon>Archelosauria</taxon>
        <taxon>Archosauria</taxon>
        <taxon>Dinosauria</taxon>
        <taxon>Saurischia</taxon>
        <taxon>Theropoda</taxon>
        <taxon>Coelurosauria</taxon>
        <taxon>Aves</taxon>
        <taxon>Neognathae</taxon>
        <taxon>Neoaves</taxon>
        <taxon>Telluraves</taxon>
        <taxon>Australaves</taxon>
        <taxon>Falconiformes</taxon>
        <taxon>Falconidae</taxon>
        <taxon>Falco</taxon>
    </lineage>
</organism>
<protein>
    <submittedName>
        <fullName evidence="1">Uncharacterized protein</fullName>
    </submittedName>
</protein>
<name>A0A8C4TWG2_FALTI</name>
<proteinExistence type="predicted"/>
<dbReference type="AlphaFoldDB" id="A0A8C4TWG2"/>